<dbReference type="SUPFAM" id="SSF143120">
    <property type="entry name" value="YefM-like"/>
    <property type="match status" value="1"/>
</dbReference>
<dbReference type="OrthoDB" id="9800503at2"/>
<dbReference type="Pfam" id="PF02604">
    <property type="entry name" value="PhdYeFM_antitox"/>
    <property type="match status" value="1"/>
</dbReference>
<dbReference type="AlphaFoldDB" id="A0A2B8BM87"/>
<dbReference type="PANTHER" id="PTHR35377">
    <property type="entry name" value="ANTITOXIN VAPB49-RELATED-RELATED"/>
    <property type="match status" value="1"/>
</dbReference>
<evidence type="ECO:0000313" key="3">
    <source>
        <dbReference type="EMBL" id="PGH59061.1"/>
    </source>
</evidence>
<gene>
    <name evidence="3" type="ORF">CRT60_03520</name>
</gene>
<comment type="similarity">
    <text evidence="1 2">Belongs to the phD/YefM antitoxin family.</text>
</comment>
<keyword evidence="4" id="KW-1185">Reference proteome</keyword>
<comment type="caution">
    <text evidence="3">The sequence shown here is derived from an EMBL/GenBank/DDBJ whole genome shotgun (WGS) entry which is preliminary data.</text>
</comment>
<evidence type="ECO:0000256" key="2">
    <source>
        <dbReference type="RuleBase" id="RU362080"/>
    </source>
</evidence>
<sequence length="81" mass="8755">MMTTVSLSDAKAHLSQLLERAAAGEEIIISKAGRPMARLVALRRRTTPRPLGLLHGQVSMGDDFDAPLSCEMMCSFLGKTP</sequence>
<name>A0A2B8BM87_9PROT</name>
<dbReference type="NCBIfam" id="TIGR01552">
    <property type="entry name" value="phd_fam"/>
    <property type="match status" value="1"/>
</dbReference>
<reference evidence="4" key="1">
    <citation type="submission" date="2017-10" db="EMBL/GenBank/DDBJ databases">
        <authorList>
            <person name="Kravchenko I.K."/>
            <person name="Grouzdev D.S."/>
        </authorList>
    </citation>
    <scope>NUCLEOTIDE SEQUENCE [LARGE SCALE GENOMIC DNA]</scope>
    <source>
        <strain evidence="4">B2</strain>
    </source>
</reference>
<dbReference type="InterPro" id="IPR036165">
    <property type="entry name" value="YefM-like_sf"/>
</dbReference>
<dbReference type="InterPro" id="IPR051416">
    <property type="entry name" value="phD-YefM_TA_antitoxins"/>
</dbReference>
<protein>
    <recommendedName>
        <fullName evidence="2">Antitoxin</fullName>
    </recommendedName>
</protein>
<dbReference type="Proteomes" id="UP000225379">
    <property type="component" value="Unassembled WGS sequence"/>
</dbReference>
<proteinExistence type="inferred from homology"/>
<dbReference type="EMBL" id="PDKW01000037">
    <property type="protein sequence ID" value="PGH59061.1"/>
    <property type="molecule type" value="Genomic_DNA"/>
</dbReference>
<evidence type="ECO:0000256" key="1">
    <source>
        <dbReference type="ARBA" id="ARBA00009981"/>
    </source>
</evidence>
<accession>A0A2B8BM87</accession>
<dbReference type="InterPro" id="IPR006442">
    <property type="entry name" value="Antitoxin_Phd/YefM"/>
</dbReference>
<comment type="function">
    <text evidence="2">Antitoxin component of a type II toxin-antitoxin (TA) system.</text>
</comment>
<evidence type="ECO:0000313" key="4">
    <source>
        <dbReference type="Proteomes" id="UP000225379"/>
    </source>
</evidence>
<organism evidence="3 4">
    <name type="scientific">Azospirillum palustre</name>
    <dbReference type="NCBI Taxonomy" id="2044885"/>
    <lineage>
        <taxon>Bacteria</taxon>
        <taxon>Pseudomonadati</taxon>
        <taxon>Pseudomonadota</taxon>
        <taxon>Alphaproteobacteria</taxon>
        <taxon>Rhodospirillales</taxon>
        <taxon>Azospirillaceae</taxon>
        <taxon>Azospirillum</taxon>
    </lineage>
</organism>
<dbReference type="Gene3D" id="3.40.1620.10">
    <property type="entry name" value="YefM-like domain"/>
    <property type="match status" value="1"/>
</dbReference>